<protein>
    <recommendedName>
        <fullName evidence="4">Phage tail sheath protein</fullName>
    </recommendedName>
</protein>
<dbReference type="AlphaFoldDB" id="A0A1Y6CQ13"/>
<dbReference type="EMBL" id="FWZT01000035">
    <property type="protein sequence ID" value="SMF80838.1"/>
    <property type="molecule type" value="Genomic_DNA"/>
</dbReference>
<keyword evidence="3" id="KW-1185">Reference proteome</keyword>
<reference evidence="3" key="1">
    <citation type="submission" date="2017-04" db="EMBL/GenBank/DDBJ databases">
        <authorList>
            <person name="Varghese N."/>
            <person name="Submissions S."/>
        </authorList>
    </citation>
    <scope>NUCLEOTIDE SEQUENCE [LARGE SCALE GENOMIC DNA]</scope>
    <source>
        <strain evidence="3">RKEM611</strain>
    </source>
</reference>
<feature type="region of interest" description="Disordered" evidence="1">
    <location>
        <begin position="136"/>
        <end position="158"/>
    </location>
</feature>
<sequence>MSEYVNGIVIEESSGEIRTITTGSQSVIGLVGTAPHAAASLEANVPKAFRSRAKALADVLPPGKEGETDKGTLYGSLLQIYEQGGASVVVVRAASDSNSDVMTAIEALLTAESATGLKPKILAAPGHSGIIPAAVNERLGNPERIKPKPPANSLTKES</sequence>
<evidence type="ECO:0000313" key="3">
    <source>
        <dbReference type="Proteomes" id="UP000192907"/>
    </source>
</evidence>
<name>A0A1Y6CQ13_9BACT</name>
<evidence type="ECO:0008006" key="4">
    <source>
        <dbReference type="Google" id="ProtNLM"/>
    </source>
</evidence>
<evidence type="ECO:0000313" key="2">
    <source>
        <dbReference type="EMBL" id="SMF80838.1"/>
    </source>
</evidence>
<dbReference type="OrthoDB" id="9767864at2"/>
<organism evidence="2 3">
    <name type="scientific">Pseudobacteriovorax antillogorgiicola</name>
    <dbReference type="NCBI Taxonomy" id="1513793"/>
    <lineage>
        <taxon>Bacteria</taxon>
        <taxon>Pseudomonadati</taxon>
        <taxon>Bdellovibrionota</taxon>
        <taxon>Oligoflexia</taxon>
        <taxon>Oligoflexales</taxon>
        <taxon>Pseudobacteriovoracaceae</taxon>
        <taxon>Pseudobacteriovorax</taxon>
    </lineage>
</organism>
<dbReference type="Proteomes" id="UP000192907">
    <property type="component" value="Unassembled WGS sequence"/>
</dbReference>
<dbReference type="STRING" id="1513793.SAMN06296036_13567"/>
<accession>A0A1Y6CQ13</accession>
<evidence type="ECO:0000256" key="1">
    <source>
        <dbReference type="SAM" id="MobiDB-lite"/>
    </source>
</evidence>
<dbReference type="RefSeq" id="WP_132325709.1">
    <property type="nucleotide sequence ID" value="NZ_FWZT01000035.1"/>
</dbReference>
<proteinExistence type="predicted"/>
<gene>
    <name evidence="2" type="ORF">SAMN06296036_13567</name>
</gene>